<comment type="subcellular location">
    <subcellularLocation>
        <location evidence="1">Cell envelope</location>
    </subcellularLocation>
</comment>
<dbReference type="Gene3D" id="3.40.30.10">
    <property type="entry name" value="Glutaredoxin"/>
    <property type="match status" value="1"/>
</dbReference>
<feature type="domain" description="Thioredoxin" evidence="5">
    <location>
        <begin position="41"/>
        <end position="183"/>
    </location>
</feature>
<evidence type="ECO:0000256" key="4">
    <source>
        <dbReference type="SAM" id="Phobius"/>
    </source>
</evidence>
<keyword evidence="4" id="KW-0472">Membrane</keyword>
<protein>
    <submittedName>
        <fullName evidence="6">TlpA family protein disulfide reductase</fullName>
    </submittedName>
</protein>
<comment type="caution">
    <text evidence="6">The sequence shown here is derived from an EMBL/GenBank/DDBJ whole genome shotgun (WGS) entry which is preliminary data.</text>
</comment>
<evidence type="ECO:0000313" key="7">
    <source>
        <dbReference type="Proteomes" id="UP001567350"/>
    </source>
</evidence>
<dbReference type="InterPro" id="IPR036249">
    <property type="entry name" value="Thioredoxin-like_sf"/>
</dbReference>
<evidence type="ECO:0000259" key="5">
    <source>
        <dbReference type="PROSITE" id="PS51352"/>
    </source>
</evidence>
<dbReference type="PANTHER" id="PTHR42852">
    <property type="entry name" value="THIOL:DISULFIDE INTERCHANGE PROTEIN DSBE"/>
    <property type="match status" value="1"/>
</dbReference>
<dbReference type="SUPFAM" id="SSF52833">
    <property type="entry name" value="Thioredoxin-like"/>
    <property type="match status" value="1"/>
</dbReference>
<evidence type="ECO:0000256" key="1">
    <source>
        <dbReference type="ARBA" id="ARBA00004196"/>
    </source>
</evidence>
<sequence length="183" mass="19794">MTDPTMSAERRRWLAGGVALAAAAAGAWVAWEQTRDMSTNDEALQAFWDLQLMQPDGGQMALSSLRDKPVLVNFWATWCPPCVREMPLLNQFAQSQAARGAHAVQVLGIAVDQAANVNRWIARQPLAFPVVLAGAGGVSMTRTLGNISGGLPFTILFDAQGQVQQRKIGELSEQDLAQWASFA</sequence>
<dbReference type="InterPro" id="IPR017937">
    <property type="entry name" value="Thioredoxin_CS"/>
</dbReference>
<dbReference type="PROSITE" id="PS00194">
    <property type="entry name" value="THIOREDOXIN_1"/>
    <property type="match status" value="1"/>
</dbReference>
<reference evidence="6 7" key="1">
    <citation type="submission" date="2024-08" db="EMBL/GenBank/DDBJ databases">
        <authorList>
            <person name="Feng Z."/>
            <person name="Ronholm J."/>
        </authorList>
    </citation>
    <scope>NUCLEOTIDE SEQUENCE [LARGE SCALE GENOMIC DNA]</scope>
    <source>
        <strain evidence="6 7">4-AB0-8</strain>
    </source>
</reference>
<dbReference type="PROSITE" id="PS51352">
    <property type="entry name" value="THIOREDOXIN_2"/>
    <property type="match status" value="1"/>
</dbReference>
<evidence type="ECO:0000256" key="2">
    <source>
        <dbReference type="ARBA" id="ARBA00022748"/>
    </source>
</evidence>
<dbReference type="InterPro" id="IPR013740">
    <property type="entry name" value="Redoxin"/>
</dbReference>
<keyword evidence="2" id="KW-0201">Cytochrome c-type biogenesis</keyword>
<gene>
    <name evidence="6" type="ORF">ACBP88_01440</name>
</gene>
<dbReference type="InterPro" id="IPR006311">
    <property type="entry name" value="TAT_signal"/>
</dbReference>
<accession>A0ABV4I8T6</accession>
<dbReference type="Pfam" id="PF08534">
    <property type="entry name" value="Redoxin"/>
    <property type="match status" value="1"/>
</dbReference>
<evidence type="ECO:0000313" key="6">
    <source>
        <dbReference type="EMBL" id="MEZ2738127.1"/>
    </source>
</evidence>
<feature type="transmembrane region" description="Helical" evidence="4">
    <location>
        <begin position="12"/>
        <end position="31"/>
    </location>
</feature>
<dbReference type="InterPro" id="IPR050553">
    <property type="entry name" value="Thioredoxin_ResA/DsbE_sf"/>
</dbReference>
<dbReference type="RefSeq" id="WP_370889959.1">
    <property type="nucleotide sequence ID" value="NZ_JBGJLR010000001.1"/>
</dbReference>
<organism evidence="6 7">
    <name type="scientific">Comamonas jiangduensis</name>
    <dbReference type="NCBI Taxonomy" id="1194168"/>
    <lineage>
        <taxon>Bacteria</taxon>
        <taxon>Pseudomonadati</taxon>
        <taxon>Pseudomonadota</taxon>
        <taxon>Betaproteobacteria</taxon>
        <taxon>Burkholderiales</taxon>
        <taxon>Comamonadaceae</taxon>
        <taxon>Comamonas</taxon>
    </lineage>
</organism>
<dbReference type="PANTHER" id="PTHR42852:SF18">
    <property type="entry name" value="CHROMOSOME UNDETERMINED SCAFFOLD_47, WHOLE GENOME SHOTGUN SEQUENCE"/>
    <property type="match status" value="1"/>
</dbReference>
<dbReference type="CDD" id="cd02966">
    <property type="entry name" value="TlpA_like_family"/>
    <property type="match status" value="1"/>
</dbReference>
<name>A0ABV4I8T6_9BURK</name>
<evidence type="ECO:0000256" key="3">
    <source>
        <dbReference type="ARBA" id="ARBA00023284"/>
    </source>
</evidence>
<dbReference type="PROSITE" id="PS51318">
    <property type="entry name" value="TAT"/>
    <property type="match status" value="1"/>
</dbReference>
<keyword evidence="4" id="KW-0812">Transmembrane</keyword>
<keyword evidence="4" id="KW-1133">Transmembrane helix</keyword>
<keyword evidence="3" id="KW-0676">Redox-active center</keyword>
<dbReference type="InterPro" id="IPR013766">
    <property type="entry name" value="Thioredoxin_domain"/>
</dbReference>
<proteinExistence type="predicted"/>
<keyword evidence="7" id="KW-1185">Reference proteome</keyword>
<dbReference type="Proteomes" id="UP001567350">
    <property type="component" value="Unassembled WGS sequence"/>
</dbReference>
<dbReference type="EMBL" id="JBGJLR010000001">
    <property type="protein sequence ID" value="MEZ2738127.1"/>
    <property type="molecule type" value="Genomic_DNA"/>
</dbReference>